<keyword evidence="3" id="KW-1185">Reference proteome</keyword>
<evidence type="ECO:0000313" key="3">
    <source>
        <dbReference type="Proteomes" id="UP000288716"/>
    </source>
</evidence>
<feature type="transmembrane region" description="Helical" evidence="1">
    <location>
        <begin position="105"/>
        <end position="124"/>
    </location>
</feature>
<accession>A0A443SLQ5</accession>
<keyword evidence="1" id="KW-0472">Membrane</keyword>
<dbReference type="GO" id="GO:0016323">
    <property type="term" value="C:basolateral plasma membrane"/>
    <property type="evidence" value="ECO:0007669"/>
    <property type="project" value="TreeGrafter"/>
</dbReference>
<dbReference type="Pfam" id="PF03137">
    <property type="entry name" value="OATP"/>
    <property type="match status" value="1"/>
</dbReference>
<dbReference type="OrthoDB" id="5062115at2759"/>
<dbReference type="AlphaFoldDB" id="A0A443SLQ5"/>
<protein>
    <submittedName>
        <fullName evidence="2">Solute carrier organic anion transporter family member 3A1-like protein</fullName>
    </submittedName>
</protein>
<sequence>MSVAMRFVGPVIGYGFASICLLFYEKPFYDPQIARTDPRFIGAWWPGFLLLAIFLFLSSLPLFFFPRRFKVNSRNATFPNPQTIDPRTFAGFLVKSKRVLRNVPLLYKTFGGTMSILSLGYVVYLQKYFKAQFRKSQSEANFFSGFVSHSFVSLRKHN</sequence>
<proteinExistence type="predicted"/>
<evidence type="ECO:0000313" key="2">
    <source>
        <dbReference type="EMBL" id="RWS28439.1"/>
    </source>
</evidence>
<reference evidence="2 3" key="1">
    <citation type="journal article" date="2018" name="Gigascience">
        <title>Genomes of trombidid mites reveal novel predicted allergens and laterally-transferred genes associated with secondary metabolism.</title>
        <authorList>
            <person name="Dong X."/>
            <person name="Chaisiri K."/>
            <person name="Xia D."/>
            <person name="Armstrong S.D."/>
            <person name="Fang Y."/>
            <person name="Donnelly M.J."/>
            <person name="Kadowaki T."/>
            <person name="McGarry J.W."/>
            <person name="Darby A.C."/>
            <person name="Makepeace B.L."/>
        </authorList>
    </citation>
    <scope>NUCLEOTIDE SEQUENCE [LARGE SCALE GENOMIC DNA]</scope>
    <source>
        <strain evidence="2">UoL-UT</strain>
    </source>
</reference>
<comment type="caution">
    <text evidence="2">The sequence shown here is derived from an EMBL/GenBank/DDBJ whole genome shotgun (WGS) entry which is preliminary data.</text>
</comment>
<organism evidence="2 3">
    <name type="scientific">Leptotrombidium deliense</name>
    <dbReference type="NCBI Taxonomy" id="299467"/>
    <lineage>
        <taxon>Eukaryota</taxon>
        <taxon>Metazoa</taxon>
        <taxon>Ecdysozoa</taxon>
        <taxon>Arthropoda</taxon>
        <taxon>Chelicerata</taxon>
        <taxon>Arachnida</taxon>
        <taxon>Acari</taxon>
        <taxon>Acariformes</taxon>
        <taxon>Trombidiformes</taxon>
        <taxon>Prostigmata</taxon>
        <taxon>Anystina</taxon>
        <taxon>Parasitengona</taxon>
        <taxon>Trombiculoidea</taxon>
        <taxon>Trombiculidae</taxon>
        <taxon>Leptotrombidium</taxon>
    </lineage>
</organism>
<name>A0A443SLQ5_9ACAR</name>
<keyword evidence="1" id="KW-0812">Transmembrane</keyword>
<gene>
    <name evidence="2" type="ORF">B4U80_00855</name>
</gene>
<dbReference type="PANTHER" id="PTHR11388">
    <property type="entry name" value="ORGANIC ANION TRANSPORTER"/>
    <property type="match status" value="1"/>
</dbReference>
<dbReference type="PANTHER" id="PTHR11388:SF76">
    <property type="entry name" value="SOLUTE CARRIER ORGANIC ANION TRANSPORTER FAMILY MEMBER"/>
    <property type="match status" value="1"/>
</dbReference>
<feature type="transmembrane region" description="Helical" evidence="1">
    <location>
        <begin position="44"/>
        <end position="65"/>
    </location>
</feature>
<keyword evidence="1" id="KW-1133">Transmembrane helix</keyword>
<dbReference type="Proteomes" id="UP000288716">
    <property type="component" value="Unassembled WGS sequence"/>
</dbReference>
<evidence type="ECO:0000256" key="1">
    <source>
        <dbReference type="SAM" id="Phobius"/>
    </source>
</evidence>
<dbReference type="GO" id="GO:0015347">
    <property type="term" value="F:sodium-independent organic anion transmembrane transporter activity"/>
    <property type="evidence" value="ECO:0007669"/>
    <property type="project" value="TreeGrafter"/>
</dbReference>
<dbReference type="InterPro" id="IPR004156">
    <property type="entry name" value="OATP"/>
</dbReference>
<feature type="transmembrane region" description="Helical" evidence="1">
    <location>
        <begin position="7"/>
        <end position="24"/>
    </location>
</feature>
<dbReference type="GO" id="GO:0043252">
    <property type="term" value="P:sodium-independent organic anion transport"/>
    <property type="evidence" value="ECO:0007669"/>
    <property type="project" value="TreeGrafter"/>
</dbReference>
<dbReference type="EMBL" id="NCKV01001382">
    <property type="protein sequence ID" value="RWS28439.1"/>
    <property type="molecule type" value="Genomic_DNA"/>
</dbReference>
<dbReference type="VEuPathDB" id="VectorBase:LDEU003605"/>